<organism evidence="10 11">
    <name type="scientific">Butyrivibrio hungatei</name>
    <dbReference type="NCBI Taxonomy" id="185008"/>
    <lineage>
        <taxon>Bacteria</taxon>
        <taxon>Bacillati</taxon>
        <taxon>Bacillota</taxon>
        <taxon>Clostridia</taxon>
        <taxon>Lachnospirales</taxon>
        <taxon>Lachnospiraceae</taxon>
        <taxon>Butyrivibrio</taxon>
    </lineage>
</organism>
<evidence type="ECO:0000313" key="10">
    <source>
        <dbReference type="EMBL" id="SCX84082.1"/>
    </source>
</evidence>
<keyword evidence="5 8" id="KW-0812">Transmembrane</keyword>
<dbReference type="PANTHER" id="PTHR30433:SF2">
    <property type="entry name" value="MOTILITY PROTEIN A"/>
    <property type="match status" value="1"/>
</dbReference>
<dbReference type="RefSeq" id="WP_074461277.1">
    <property type="nucleotide sequence ID" value="NZ_FMUR01000004.1"/>
</dbReference>
<dbReference type="InterPro" id="IPR047055">
    <property type="entry name" value="MotA-like"/>
</dbReference>
<dbReference type="PANTHER" id="PTHR30433">
    <property type="entry name" value="CHEMOTAXIS PROTEIN MOTA"/>
    <property type="match status" value="1"/>
</dbReference>
<dbReference type="InterPro" id="IPR002898">
    <property type="entry name" value="MotA_ExbB_proton_chnl"/>
</dbReference>
<evidence type="ECO:0000256" key="4">
    <source>
        <dbReference type="ARBA" id="ARBA00022475"/>
    </source>
</evidence>
<reference evidence="11" key="1">
    <citation type="submission" date="2016-10" db="EMBL/GenBank/DDBJ databases">
        <authorList>
            <person name="Varghese N."/>
            <person name="Submissions S."/>
        </authorList>
    </citation>
    <scope>NUCLEOTIDE SEQUENCE [LARGE SCALE GENOMIC DNA]</scope>
    <source>
        <strain evidence="11">XBD2006</strain>
    </source>
</reference>
<dbReference type="EMBL" id="FMUR01000004">
    <property type="protein sequence ID" value="SCX84082.1"/>
    <property type="molecule type" value="Genomic_DNA"/>
</dbReference>
<sequence>MDIASIIGVVMGIVFMLLGIITSGGIGSVGNFLDAPSALVTFGGALMAVLASRSLPEFTGGLKCYTRIFKVTSDDTKSVIKQIIDLSNTARKEGLLALEEAAGNLDDAFMKKGVMLIVDGTEPELVKSILEAEIDAMAERHKANYSVFEDIAAQGPAWGMIGTLLGLVNMLNDMSDASKIGPSMATALITTLYGSIMANWFCFPASGKLKARSNAEYMSKSIVIEGLLSIQAGENPRVTEEKLKSFLSPVDRAAYESETGTGSAGGGEE</sequence>
<accession>A0A1G5B1W0</accession>
<proteinExistence type="inferred from homology"/>
<evidence type="ECO:0000256" key="5">
    <source>
        <dbReference type="ARBA" id="ARBA00022692"/>
    </source>
</evidence>
<dbReference type="PROSITE" id="PS01307">
    <property type="entry name" value="MOTA"/>
    <property type="match status" value="1"/>
</dbReference>
<dbReference type="Pfam" id="PF01618">
    <property type="entry name" value="MotA_ExbB"/>
    <property type="match status" value="1"/>
</dbReference>
<evidence type="ECO:0000256" key="2">
    <source>
        <dbReference type="ARBA" id="ARBA00008038"/>
    </source>
</evidence>
<dbReference type="GO" id="GO:0005886">
    <property type="term" value="C:plasma membrane"/>
    <property type="evidence" value="ECO:0007669"/>
    <property type="project" value="UniProtKB-SubCell"/>
</dbReference>
<dbReference type="STRING" id="185008.bhn_I1432"/>
<evidence type="ECO:0000313" key="11">
    <source>
        <dbReference type="Proteomes" id="UP000183047"/>
    </source>
</evidence>
<keyword evidence="6 8" id="KW-1133">Transmembrane helix</keyword>
<keyword evidence="3" id="KW-0813">Transport</keyword>
<feature type="domain" description="MotA/TolQ/ExbB proton channel" evidence="9">
    <location>
        <begin position="104"/>
        <end position="217"/>
    </location>
</feature>
<comment type="subcellular location">
    <subcellularLocation>
        <location evidence="1">Cell membrane</location>
        <topology evidence="1">Multi-pass membrane protein</topology>
    </subcellularLocation>
</comment>
<comment type="similarity">
    <text evidence="2">Belongs to the MotA family.</text>
</comment>
<evidence type="ECO:0000256" key="3">
    <source>
        <dbReference type="ARBA" id="ARBA00022448"/>
    </source>
</evidence>
<name>A0A1G5B1W0_9FIRM</name>
<keyword evidence="11" id="KW-1185">Reference proteome</keyword>
<dbReference type="OrthoDB" id="9806929at2"/>
<evidence type="ECO:0000256" key="8">
    <source>
        <dbReference type="SAM" id="Phobius"/>
    </source>
</evidence>
<dbReference type="InterPro" id="IPR000540">
    <property type="entry name" value="Flag_MotA_CS"/>
</dbReference>
<gene>
    <name evidence="10" type="ORF">SAMN02910451_00485</name>
</gene>
<feature type="transmembrane region" description="Helical" evidence="8">
    <location>
        <begin position="183"/>
        <end position="203"/>
    </location>
</feature>
<keyword evidence="4" id="KW-1003">Cell membrane</keyword>
<feature type="transmembrane region" description="Helical" evidence="8">
    <location>
        <begin position="7"/>
        <end position="26"/>
    </location>
</feature>
<dbReference type="Proteomes" id="UP000183047">
    <property type="component" value="Unassembled WGS sequence"/>
</dbReference>
<evidence type="ECO:0000259" key="9">
    <source>
        <dbReference type="Pfam" id="PF01618"/>
    </source>
</evidence>
<evidence type="ECO:0000256" key="7">
    <source>
        <dbReference type="ARBA" id="ARBA00023136"/>
    </source>
</evidence>
<evidence type="ECO:0000256" key="6">
    <source>
        <dbReference type="ARBA" id="ARBA00022989"/>
    </source>
</evidence>
<protein>
    <submittedName>
        <fullName evidence="10">Chemotaxis protein MotA</fullName>
    </submittedName>
</protein>
<dbReference type="GO" id="GO:0071978">
    <property type="term" value="P:bacterial-type flagellum-dependent swarming motility"/>
    <property type="evidence" value="ECO:0007669"/>
    <property type="project" value="InterPro"/>
</dbReference>
<evidence type="ECO:0000256" key="1">
    <source>
        <dbReference type="ARBA" id="ARBA00004651"/>
    </source>
</evidence>
<dbReference type="AlphaFoldDB" id="A0A1G5B1W0"/>
<dbReference type="GO" id="GO:0006935">
    <property type="term" value="P:chemotaxis"/>
    <property type="evidence" value="ECO:0007669"/>
    <property type="project" value="InterPro"/>
</dbReference>
<keyword evidence="7 8" id="KW-0472">Membrane</keyword>